<dbReference type="EMBL" id="CP029187">
    <property type="protein sequence ID" value="AWI26076.1"/>
    <property type="molecule type" value="Genomic_DNA"/>
</dbReference>
<evidence type="ECO:0000313" key="11">
    <source>
        <dbReference type="Proteomes" id="UP000244937"/>
    </source>
</evidence>
<gene>
    <name evidence="10" type="primary">hutH</name>
    <name evidence="10" type="ORF">HYN49_09295</name>
</gene>
<name>A0A2S1SI39_9FLAO</name>
<dbReference type="NCBIfam" id="TIGR01225">
    <property type="entry name" value="hutH"/>
    <property type="match status" value="1"/>
</dbReference>
<sequence>MDNTHYISSDILTFEQINDIIIQHKTVALSEEAKVNIQKCRDYLDNKMQMHDDPIYGINTGFGSLYNIKISKENLSKLQENLVKSHACGIGDEVPQPIVKLMLLLKIQSLSYGNSGVQLITVERLVDFYNNDILPVIYTQGSLGASGDLAPLAHLSLPLLGLGEVCFGHKKLPAMDVLTHFGWKPIELQSKEGLALLNGTQFMSAYGVYVLLKACKYSYLADLIGSVSLEGFDGRIEPFNELIHYIRPHKGQVVTARRVTEFLEGSQIISQHKQHVQDPYSFRCMPQVHGASKDAIDYVKKVFKTEVNSVTDNPNIFWERDTIISGGNFHGQPLALALDFIAIALSELGSISERRTYQLISGLRMLPAFLVENPGLNSGFMIPQYTAASIASQNKQLSTPASVDSIVSSNGQEDHVSMGANAAVKALKVMENLERILAIELMNASQAIHFREPLKSSTFIESFLKSYREDVPLVGEDRILHYDIAKTVEFLNSFQIEEDLFN</sequence>
<comment type="pathway">
    <text evidence="1 8">Amino-acid degradation; L-histidine degradation into L-glutamate; N-formimidoyl-L-glutamate from L-histidine: step 1/3.</text>
</comment>
<proteinExistence type="inferred from homology"/>
<protein>
    <recommendedName>
        <fullName evidence="2 6">Histidine ammonia-lyase</fullName>
        <ecNumber evidence="2 6">4.3.1.3</ecNumber>
    </recommendedName>
</protein>
<dbReference type="UniPathway" id="UPA00379">
    <property type="reaction ID" value="UER00549"/>
</dbReference>
<reference evidence="10 11" key="1">
    <citation type="submission" date="2018-05" db="EMBL/GenBank/DDBJ databases">
        <title>Genome sequencing of Flavobacterium sp. HYN0049.</title>
        <authorList>
            <person name="Yi H."/>
            <person name="Baek C."/>
        </authorList>
    </citation>
    <scope>NUCLEOTIDE SEQUENCE [LARGE SCALE GENOMIC DNA]</scope>
    <source>
        <strain evidence="10 11">HYN0049</strain>
    </source>
</reference>
<evidence type="ECO:0000256" key="2">
    <source>
        <dbReference type="ARBA" id="ARBA00012994"/>
    </source>
</evidence>
<keyword evidence="4 7" id="KW-0456">Lyase</keyword>
<evidence type="ECO:0000313" key="10">
    <source>
        <dbReference type="EMBL" id="AWI26076.1"/>
    </source>
</evidence>
<dbReference type="InterPro" id="IPR008948">
    <property type="entry name" value="L-Aspartase-like"/>
</dbReference>
<dbReference type="PANTHER" id="PTHR10362">
    <property type="entry name" value="HISTIDINE AMMONIA-LYASE"/>
    <property type="match status" value="1"/>
</dbReference>
<dbReference type="SUPFAM" id="SSF48557">
    <property type="entry name" value="L-aspartase-like"/>
    <property type="match status" value="1"/>
</dbReference>
<dbReference type="GO" id="GO:0019557">
    <property type="term" value="P:L-histidine catabolic process to glutamate and formate"/>
    <property type="evidence" value="ECO:0007669"/>
    <property type="project" value="UniProtKB-UniPathway"/>
</dbReference>
<dbReference type="Gene3D" id="1.20.200.10">
    <property type="entry name" value="Fumarase/aspartase (Central domain)"/>
    <property type="match status" value="1"/>
</dbReference>
<evidence type="ECO:0000256" key="9">
    <source>
        <dbReference type="RuleBase" id="RU004480"/>
    </source>
</evidence>
<evidence type="ECO:0000256" key="8">
    <source>
        <dbReference type="RuleBase" id="RU004479"/>
    </source>
</evidence>
<dbReference type="GO" id="GO:0019556">
    <property type="term" value="P:L-histidine catabolic process to glutamate and formamide"/>
    <property type="evidence" value="ECO:0007669"/>
    <property type="project" value="UniProtKB-UniPathway"/>
</dbReference>
<accession>A0A2S1SI39</accession>
<dbReference type="FunFam" id="1.10.275.10:FF:000005">
    <property type="entry name" value="Histidine ammonia-lyase"/>
    <property type="match status" value="1"/>
</dbReference>
<dbReference type="OrthoDB" id="9806955at2"/>
<evidence type="ECO:0000256" key="3">
    <source>
        <dbReference type="ARBA" id="ARBA00022808"/>
    </source>
</evidence>
<dbReference type="GO" id="GO:0004397">
    <property type="term" value="F:histidine ammonia-lyase activity"/>
    <property type="evidence" value="ECO:0007669"/>
    <property type="project" value="UniProtKB-UniRule"/>
</dbReference>
<dbReference type="InterPro" id="IPR022313">
    <property type="entry name" value="Phe/His_NH3-lyase_AS"/>
</dbReference>
<dbReference type="AlphaFoldDB" id="A0A2S1SI39"/>
<dbReference type="FunFam" id="1.20.200.10:FF:000003">
    <property type="entry name" value="Histidine ammonia-lyase"/>
    <property type="match status" value="1"/>
</dbReference>
<keyword evidence="3 8" id="KW-0369">Histidine metabolism</keyword>
<dbReference type="InterPro" id="IPR001106">
    <property type="entry name" value="Aromatic_Lyase"/>
</dbReference>
<comment type="subcellular location">
    <subcellularLocation>
        <location evidence="9">Cytoplasm</location>
    </subcellularLocation>
</comment>
<dbReference type="CDD" id="cd00332">
    <property type="entry name" value="PAL-HAL"/>
    <property type="match status" value="1"/>
</dbReference>
<dbReference type="InterPro" id="IPR024083">
    <property type="entry name" value="Fumarase/histidase_N"/>
</dbReference>
<evidence type="ECO:0000256" key="6">
    <source>
        <dbReference type="NCBIfam" id="TIGR01225"/>
    </source>
</evidence>
<dbReference type="NCBIfam" id="NF006871">
    <property type="entry name" value="PRK09367.1"/>
    <property type="match status" value="1"/>
</dbReference>
<dbReference type="GO" id="GO:0005737">
    <property type="term" value="C:cytoplasm"/>
    <property type="evidence" value="ECO:0007669"/>
    <property type="project" value="UniProtKB-SubCell"/>
</dbReference>
<dbReference type="Gene3D" id="1.10.275.10">
    <property type="entry name" value="Fumarase/aspartase (N-terminal domain)"/>
    <property type="match status" value="1"/>
</dbReference>
<dbReference type="Proteomes" id="UP000244937">
    <property type="component" value="Chromosome"/>
</dbReference>
<dbReference type="RefSeq" id="WP_108903854.1">
    <property type="nucleotide sequence ID" value="NZ_CP029187.1"/>
</dbReference>
<dbReference type="Pfam" id="PF00221">
    <property type="entry name" value="Lyase_aromatic"/>
    <property type="match status" value="1"/>
</dbReference>
<dbReference type="PROSITE" id="PS00488">
    <property type="entry name" value="PAL_HISTIDASE"/>
    <property type="match status" value="1"/>
</dbReference>
<organism evidence="10 11">
    <name type="scientific">Flavobacterium pallidum</name>
    <dbReference type="NCBI Taxonomy" id="2172098"/>
    <lineage>
        <taxon>Bacteria</taxon>
        <taxon>Pseudomonadati</taxon>
        <taxon>Bacteroidota</taxon>
        <taxon>Flavobacteriia</taxon>
        <taxon>Flavobacteriales</taxon>
        <taxon>Flavobacteriaceae</taxon>
        <taxon>Flavobacterium</taxon>
    </lineage>
</organism>
<evidence type="ECO:0000256" key="5">
    <source>
        <dbReference type="ARBA" id="ARBA00049269"/>
    </source>
</evidence>
<comment type="similarity">
    <text evidence="7">Belongs to the PAL/histidase family.</text>
</comment>
<dbReference type="EC" id="4.3.1.3" evidence="2 6"/>
<evidence type="ECO:0000256" key="1">
    <source>
        <dbReference type="ARBA" id="ARBA00005113"/>
    </source>
</evidence>
<dbReference type="KEGG" id="fpal:HYN49_09295"/>
<dbReference type="InterPro" id="IPR005921">
    <property type="entry name" value="HutH"/>
</dbReference>
<comment type="catalytic activity">
    <reaction evidence="5 8">
        <text>L-histidine = trans-urocanate + NH4(+)</text>
        <dbReference type="Rhea" id="RHEA:21232"/>
        <dbReference type="ChEBI" id="CHEBI:17771"/>
        <dbReference type="ChEBI" id="CHEBI:28938"/>
        <dbReference type="ChEBI" id="CHEBI:57595"/>
        <dbReference type="EC" id="4.3.1.3"/>
    </reaction>
</comment>
<keyword evidence="11" id="KW-1185">Reference proteome</keyword>
<evidence type="ECO:0000256" key="7">
    <source>
        <dbReference type="RuleBase" id="RU003954"/>
    </source>
</evidence>
<evidence type="ECO:0000256" key="4">
    <source>
        <dbReference type="ARBA" id="ARBA00023239"/>
    </source>
</evidence>